<evidence type="ECO:0000313" key="4">
    <source>
        <dbReference type="Proteomes" id="UP000029518"/>
    </source>
</evidence>
<dbReference type="HOGENOM" id="CLU_085027_0_0_9"/>
<feature type="transmembrane region" description="Helical" evidence="1">
    <location>
        <begin position="35"/>
        <end position="54"/>
    </location>
</feature>
<sequence length="284" mass="32341">MRRNRSSLISDLGFLAFLVLMFACTVFIAGSPDHYIQNIIILNVAFLLALVTYFTTVTAGLTLNLAFIFGYGFFVVYQTVSEGATIGVNTYFWLIMTPLITVVIWVFTSSSRELQAENERLQKRTANLATVDENTDLRNSISFQKDASLFTGISTRYHIPLTLLVVKVKYWNEIRRLIPEEQLSEAIYDVSQLSQSSIRTNDALYLLDKEDATWGLLLFTDREGAKIVIERIKLRLQDLNDTEFSGKYKVNLGLKIGAVEYEADKIENPLDFIVQAKKQLEYDV</sequence>
<dbReference type="Gene3D" id="3.30.70.270">
    <property type="match status" value="1"/>
</dbReference>
<keyword evidence="1" id="KW-0812">Transmembrane</keyword>
<evidence type="ECO:0000256" key="1">
    <source>
        <dbReference type="SAM" id="Phobius"/>
    </source>
</evidence>
<dbReference type="SUPFAM" id="SSF55073">
    <property type="entry name" value="Nucleotide cyclase"/>
    <property type="match status" value="1"/>
</dbReference>
<reference evidence="3" key="1">
    <citation type="submission" date="2014-08" db="EMBL/GenBank/DDBJ databases">
        <title>Comparative genomics of the Paenibacillus odorifer group.</title>
        <authorList>
            <person name="den Bakker H.C."/>
            <person name="Tsai Y.-C.Y.-C."/>
            <person name="Martin N."/>
            <person name="Korlach J."/>
            <person name="Wiedmann M."/>
        </authorList>
    </citation>
    <scope>NUCLEOTIDE SEQUENCE [LARGE SCALE GENOMIC DNA]</scope>
    <source>
        <strain evidence="3">DSM 13188</strain>
    </source>
</reference>
<dbReference type="InterPro" id="IPR000160">
    <property type="entry name" value="GGDEF_dom"/>
</dbReference>
<dbReference type="InterPro" id="IPR029787">
    <property type="entry name" value="Nucleotide_cyclase"/>
</dbReference>
<keyword evidence="1" id="KW-1133">Transmembrane helix</keyword>
<dbReference type="AlphaFoldDB" id="A0A089LJ22"/>
<keyword evidence="1" id="KW-0472">Membrane</keyword>
<dbReference type="OrthoDB" id="2157599at2"/>
<proteinExistence type="predicted"/>
<dbReference type="KEGG" id="pbd:PBOR_34845"/>
<evidence type="ECO:0000313" key="3">
    <source>
        <dbReference type="EMBL" id="AIQ61506.1"/>
    </source>
</evidence>
<evidence type="ECO:0000259" key="2">
    <source>
        <dbReference type="Pfam" id="PF00990"/>
    </source>
</evidence>
<feature type="domain" description="GGDEF" evidence="2">
    <location>
        <begin position="129"/>
        <end position="280"/>
    </location>
</feature>
<dbReference type="PROSITE" id="PS51257">
    <property type="entry name" value="PROKAR_LIPOPROTEIN"/>
    <property type="match status" value="1"/>
</dbReference>
<dbReference type="InterPro" id="IPR043128">
    <property type="entry name" value="Rev_trsase/Diguanyl_cyclase"/>
</dbReference>
<dbReference type="Proteomes" id="UP000029518">
    <property type="component" value="Chromosome"/>
</dbReference>
<feature type="transmembrane region" description="Helical" evidence="1">
    <location>
        <begin position="12"/>
        <end position="29"/>
    </location>
</feature>
<feature type="transmembrane region" description="Helical" evidence="1">
    <location>
        <begin position="91"/>
        <end position="108"/>
    </location>
</feature>
<protein>
    <submittedName>
        <fullName evidence="3">Diguanylate cyclase</fullName>
    </submittedName>
</protein>
<accession>A0A089LJ22</accession>
<organism evidence="3 4">
    <name type="scientific">Paenibacillus borealis</name>
    <dbReference type="NCBI Taxonomy" id="160799"/>
    <lineage>
        <taxon>Bacteria</taxon>
        <taxon>Bacillati</taxon>
        <taxon>Bacillota</taxon>
        <taxon>Bacilli</taxon>
        <taxon>Bacillales</taxon>
        <taxon>Paenibacillaceae</taxon>
        <taxon>Paenibacillus</taxon>
    </lineage>
</organism>
<dbReference type="Pfam" id="PF00990">
    <property type="entry name" value="GGDEF"/>
    <property type="match status" value="1"/>
</dbReference>
<dbReference type="EMBL" id="CP009285">
    <property type="protein sequence ID" value="AIQ61506.1"/>
    <property type="molecule type" value="Genomic_DNA"/>
</dbReference>
<keyword evidence="4" id="KW-1185">Reference proteome</keyword>
<dbReference type="RefSeq" id="WP_042218363.1">
    <property type="nucleotide sequence ID" value="NZ_CP009285.1"/>
</dbReference>
<name>A0A089LJ22_PAEBO</name>
<gene>
    <name evidence="3" type="ORF">PBOR_34845</name>
</gene>